<reference evidence="4" key="1">
    <citation type="submission" date="2016-07" db="EMBL/GenBank/DDBJ databases">
        <authorList>
            <person name="Florea S."/>
            <person name="Webb J.S."/>
            <person name="Jaromczyk J."/>
            <person name="Schardl C.L."/>
        </authorList>
    </citation>
    <scope>NUCLEOTIDE SEQUENCE [LARGE SCALE GENOMIC DNA]</scope>
    <source>
        <strain evidence="4">MV-1</strain>
    </source>
</reference>
<dbReference type="InterPro" id="IPR050697">
    <property type="entry name" value="Adenylyl/Guanylyl_Cyclase_3/4"/>
</dbReference>
<dbReference type="EMBL" id="MCGG01000025">
    <property type="protein sequence ID" value="OEJ67174.1"/>
    <property type="molecule type" value="Genomic_DNA"/>
</dbReference>
<dbReference type="CDD" id="cd07302">
    <property type="entry name" value="CHD"/>
    <property type="match status" value="1"/>
</dbReference>
<dbReference type="GO" id="GO:0006171">
    <property type="term" value="P:cAMP biosynthetic process"/>
    <property type="evidence" value="ECO:0007669"/>
    <property type="project" value="TreeGrafter"/>
</dbReference>
<feature type="coiled-coil region" evidence="1">
    <location>
        <begin position="54"/>
        <end position="81"/>
    </location>
</feature>
<sequence>MSFDLFKREEKTIAEGHALLETNALPKDMQAHYEKLLKAYEKQFKSTKRLVSLSDRNEAELNKLASEMDQKNQMLEGLSKKLSKYLSPQIYRSIFEGDREVSLETKRKKLTVFFSDIKDFTSTTENLQAEDLTYLLNKYFSEMSKIALEYGATIDKFIGDAIVIFFGDPETLGVKQDAQACVRMSIAMQRRMKGLQEIWRDKGYEKPFEMRIGINTGFCNVGNFGSDERMDYTIIGGEVNLAARLESKADPGGILMSYETYALVREIVAAEELEPTRVKGIQRDVRPYRVIGIYDDMEPGRFIHKDQDGLLLMMDREKLTTNQQRHKAIAELEAAIKILKS</sequence>
<dbReference type="GO" id="GO:0035556">
    <property type="term" value="P:intracellular signal transduction"/>
    <property type="evidence" value="ECO:0007669"/>
    <property type="project" value="InterPro"/>
</dbReference>
<dbReference type="InterPro" id="IPR001054">
    <property type="entry name" value="A/G_cyclase"/>
</dbReference>
<dbReference type="AlphaFoldDB" id="A0A1E5Q8Q2"/>
<keyword evidence="1" id="KW-0175">Coiled coil</keyword>
<dbReference type="PROSITE" id="PS50125">
    <property type="entry name" value="GUANYLATE_CYCLASE_2"/>
    <property type="match status" value="1"/>
</dbReference>
<keyword evidence="4" id="KW-1185">Reference proteome</keyword>
<dbReference type="InterPro" id="IPR029787">
    <property type="entry name" value="Nucleotide_cyclase"/>
</dbReference>
<comment type="caution">
    <text evidence="3">The sequence shown here is derived from an EMBL/GenBank/DDBJ whole genome shotgun (WGS) entry which is preliminary data.</text>
</comment>
<evidence type="ECO:0000313" key="3">
    <source>
        <dbReference type="EMBL" id="OEJ67174.1"/>
    </source>
</evidence>
<dbReference type="RefSeq" id="WP_069958003.1">
    <property type="nucleotide sequence ID" value="NZ_MCGG01000025.1"/>
</dbReference>
<dbReference type="STRING" id="28181.BEN30_10385"/>
<proteinExistence type="predicted"/>
<dbReference type="SMART" id="SM00044">
    <property type="entry name" value="CYCc"/>
    <property type="match status" value="1"/>
</dbReference>
<protein>
    <recommendedName>
        <fullName evidence="2">Guanylate cyclase domain-containing protein</fullName>
    </recommendedName>
</protein>
<evidence type="ECO:0000259" key="2">
    <source>
        <dbReference type="PROSITE" id="PS50125"/>
    </source>
</evidence>
<dbReference type="OrthoDB" id="9762462at2"/>
<dbReference type="Proteomes" id="UP000095347">
    <property type="component" value="Unassembled WGS sequence"/>
</dbReference>
<dbReference type="Gene3D" id="3.30.70.1230">
    <property type="entry name" value="Nucleotide cyclase"/>
    <property type="match status" value="1"/>
</dbReference>
<gene>
    <name evidence="3" type="ORF">BEN30_10385</name>
</gene>
<name>A0A1E5Q8Q2_9PROT</name>
<dbReference type="PANTHER" id="PTHR43081">
    <property type="entry name" value="ADENYLATE CYCLASE, TERMINAL-DIFFERENTIATION SPECIFIC-RELATED"/>
    <property type="match status" value="1"/>
</dbReference>
<dbReference type="SUPFAM" id="SSF55073">
    <property type="entry name" value="Nucleotide cyclase"/>
    <property type="match status" value="1"/>
</dbReference>
<feature type="domain" description="Guanylate cyclase" evidence="2">
    <location>
        <begin position="111"/>
        <end position="246"/>
    </location>
</feature>
<accession>A0A1E5Q8Q2</accession>
<dbReference type="GO" id="GO:0004016">
    <property type="term" value="F:adenylate cyclase activity"/>
    <property type="evidence" value="ECO:0007669"/>
    <property type="project" value="UniProtKB-ARBA"/>
</dbReference>
<dbReference type="Pfam" id="PF00211">
    <property type="entry name" value="Guanylate_cyc"/>
    <property type="match status" value="1"/>
</dbReference>
<evidence type="ECO:0000313" key="4">
    <source>
        <dbReference type="Proteomes" id="UP000095347"/>
    </source>
</evidence>
<organism evidence="3 4">
    <name type="scientific">Magnetovibrio blakemorei</name>
    <dbReference type="NCBI Taxonomy" id="28181"/>
    <lineage>
        <taxon>Bacteria</taxon>
        <taxon>Pseudomonadati</taxon>
        <taxon>Pseudomonadota</taxon>
        <taxon>Alphaproteobacteria</taxon>
        <taxon>Rhodospirillales</taxon>
        <taxon>Magnetovibrionaceae</taxon>
        <taxon>Magnetovibrio</taxon>
    </lineage>
</organism>
<evidence type="ECO:0000256" key="1">
    <source>
        <dbReference type="SAM" id="Coils"/>
    </source>
</evidence>
<dbReference type="PANTHER" id="PTHR43081:SF18">
    <property type="entry name" value="BLL7624 PROTEIN"/>
    <property type="match status" value="1"/>
</dbReference>